<dbReference type="GO" id="GO:0000166">
    <property type="term" value="F:nucleotide binding"/>
    <property type="evidence" value="ECO:0007669"/>
    <property type="project" value="InterPro"/>
</dbReference>
<evidence type="ECO:0000259" key="1">
    <source>
        <dbReference type="PROSITE" id="PS50967"/>
    </source>
</evidence>
<dbReference type="InterPro" id="IPR010285">
    <property type="entry name" value="DNA_helicase_pif1-like_DEAD"/>
</dbReference>
<dbReference type="CDD" id="cd18809">
    <property type="entry name" value="SF1_C_RecD"/>
    <property type="match status" value="1"/>
</dbReference>
<dbReference type="Pfam" id="PF05970">
    <property type="entry name" value="PIF1"/>
    <property type="match status" value="1"/>
</dbReference>
<evidence type="ECO:0000313" key="2">
    <source>
        <dbReference type="EMBL" id="QHU33994.1"/>
    </source>
</evidence>
<name>A0A6C0LWQ7_9ZZZZ</name>
<dbReference type="PANTHER" id="PTHR47642:SF5">
    <property type="entry name" value="ATP-DEPENDENT DNA HELICASE"/>
    <property type="match status" value="1"/>
</dbReference>
<dbReference type="GO" id="GO:0000723">
    <property type="term" value="P:telomere maintenance"/>
    <property type="evidence" value="ECO:0007669"/>
    <property type="project" value="InterPro"/>
</dbReference>
<dbReference type="PROSITE" id="PS50967">
    <property type="entry name" value="HRDC"/>
    <property type="match status" value="1"/>
</dbReference>
<dbReference type="PANTHER" id="PTHR47642">
    <property type="entry name" value="ATP-DEPENDENT DNA HELICASE"/>
    <property type="match status" value="1"/>
</dbReference>
<dbReference type="EMBL" id="MN740566">
    <property type="protein sequence ID" value="QHU33994.1"/>
    <property type="molecule type" value="Genomic_DNA"/>
</dbReference>
<dbReference type="GO" id="GO:0006281">
    <property type="term" value="P:DNA repair"/>
    <property type="evidence" value="ECO:0007669"/>
    <property type="project" value="InterPro"/>
</dbReference>
<dbReference type="InterPro" id="IPR027417">
    <property type="entry name" value="P-loop_NTPase"/>
</dbReference>
<accession>A0A6C0LWQ7</accession>
<reference evidence="2" key="1">
    <citation type="journal article" date="2020" name="Nature">
        <title>Giant virus diversity and host interactions through global metagenomics.</title>
        <authorList>
            <person name="Schulz F."/>
            <person name="Roux S."/>
            <person name="Paez-Espino D."/>
            <person name="Jungbluth S."/>
            <person name="Walsh D.A."/>
            <person name="Denef V.J."/>
            <person name="McMahon K.D."/>
            <person name="Konstantinidis K.T."/>
            <person name="Eloe-Fadrosh E.A."/>
            <person name="Kyrpides N.C."/>
            <person name="Woyke T."/>
        </authorList>
    </citation>
    <scope>NUCLEOTIDE SEQUENCE</scope>
    <source>
        <strain evidence="2">GVMAG-S-1016704-142</strain>
    </source>
</reference>
<dbReference type="Gene3D" id="3.40.50.300">
    <property type="entry name" value="P-loop containing nucleotide triphosphate hydrolases"/>
    <property type="match status" value="1"/>
</dbReference>
<dbReference type="SUPFAM" id="SSF52540">
    <property type="entry name" value="P-loop containing nucleoside triphosphate hydrolases"/>
    <property type="match status" value="2"/>
</dbReference>
<dbReference type="Pfam" id="PF00570">
    <property type="entry name" value="HRDC"/>
    <property type="match status" value="1"/>
</dbReference>
<protein>
    <recommendedName>
        <fullName evidence="1">HRDC domain-containing protein</fullName>
    </recommendedName>
</protein>
<dbReference type="GO" id="GO:0003678">
    <property type="term" value="F:DNA helicase activity"/>
    <property type="evidence" value="ECO:0007669"/>
    <property type="project" value="InterPro"/>
</dbReference>
<dbReference type="InterPro" id="IPR044876">
    <property type="entry name" value="HRDC_dom_sf"/>
</dbReference>
<proteinExistence type="predicted"/>
<dbReference type="SMART" id="SM00382">
    <property type="entry name" value="AAA"/>
    <property type="match status" value="1"/>
</dbReference>
<dbReference type="Gene3D" id="1.10.150.80">
    <property type="entry name" value="HRDC domain"/>
    <property type="match status" value="1"/>
</dbReference>
<dbReference type="InterPro" id="IPR051055">
    <property type="entry name" value="PIF1_helicase"/>
</dbReference>
<dbReference type="InterPro" id="IPR003593">
    <property type="entry name" value="AAA+_ATPase"/>
</dbReference>
<dbReference type="SUPFAM" id="SSF47819">
    <property type="entry name" value="HRDC-like"/>
    <property type="match status" value="1"/>
</dbReference>
<dbReference type="CDD" id="cd18037">
    <property type="entry name" value="DEXSc_Pif1_like"/>
    <property type="match status" value="1"/>
</dbReference>
<dbReference type="AlphaFoldDB" id="A0A6C0LWQ7"/>
<sequence>MFQRIKEYRTNESQKREVPAYCIFTDTVIKNTIALNPVHISELENIKGWGPKTISNHGSNVISILTGGGEVVHVDKKPVVRIISKDEPEIHLNEEQQRAYNAISSGESIFLTGEAGTGKTEVIKKFYREFSNKRTIALTSTTGTSALLLGGTTLHSYLCIGLGNGSAEKIEAIVSRPYLKGREKWHNVDTLVIDEISMLSPLLLDNLDKVGRSIRGSRDSRLRDLPWGGIQLVFSGDFMQLPVVGCDKFTFEADSWDIETFVLVKNVRQSGDDVWMSILKELRFGIVSSETTEIINKRIDKDVSVNGITPTKLYPTNAEVDQVNENELDKLALINPDLVFVEYDMTTSNSIKKFKPEAINGYMSKCIAPITIQLCIGAQVMLLVNKLDMGLSNGSRGIIESFSTRSMPIVRFINGVVIEIERHDFQINNSSGITELLLTQIPIKVAYAISIHKSQGITLDCAEVDVNSCFCDGQAYVALSRVKTLDGLSITNGFNPSSVRANDTCVGFYKAYE</sequence>
<dbReference type="InterPro" id="IPR010997">
    <property type="entry name" value="HRDC-like_sf"/>
</dbReference>
<dbReference type="InterPro" id="IPR002121">
    <property type="entry name" value="HRDC_dom"/>
</dbReference>
<dbReference type="GO" id="GO:0003676">
    <property type="term" value="F:nucleic acid binding"/>
    <property type="evidence" value="ECO:0007669"/>
    <property type="project" value="InterPro"/>
</dbReference>
<feature type="domain" description="HRDC" evidence="1">
    <location>
        <begin position="1"/>
        <end position="75"/>
    </location>
</feature>
<organism evidence="2">
    <name type="scientific">viral metagenome</name>
    <dbReference type="NCBI Taxonomy" id="1070528"/>
    <lineage>
        <taxon>unclassified sequences</taxon>
        <taxon>metagenomes</taxon>
        <taxon>organismal metagenomes</taxon>
    </lineage>
</organism>